<keyword evidence="1" id="KW-1133">Transmembrane helix</keyword>
<evidence type="ECO:0008006" key="4">
    <source>
        <dbReference type="Google" id="ProtNLM"/>
    </source>
</evidence>
<gene>
    <name evidence="2" type="ORF">NJR55_01055</name>
</gene>
<dbReference type="EMBL" id="JAMZDE010000001">
    <property type="protein sequence ID" value="MCP1338168.1"/>
    <property type="molecule type" value="Genomic_DNA"/>
</dbReference>
<evidence type="ECO:0000313" key="3">
    <source>
        <dbReference type="Proteomes" id="UP001139474"/>
    </source>
</evidence>
<name>A0A9X2G0M6_9GAMM</name>
<organism evidence="2 3">
    <name type="scientific">Idiomarina rhizosphaerae</name>
    <dbReference type="NCBI Taxonomy" id="2961572"/>
    <lineage>
        <taxon>Bacteria</taxon>
        <taxon>Pseudomonadati</taxon>
        <taxon>Pseudomonadota</taxon>
        <taxon>Gammaproteobacteria</taxon>
        <taxon>Alteromonadales</taxon>
        <taxon>Idiomarinaceae</taxon>
        <taxon>Idiomarina</taxon>
    </lineage>
</organism>
<proteinExistence type="predicted"/>
<evidence type="ECO:0000256" key="1">
    <source>
        <dbReference type="SAM" id="Phobius"/>
    </source>
</evidence>
<reference evidence="2" key="1">
    <citation type="submission" date="2022-06" db="EMBL/GenBank/DDBJ databases">
        <title>Idiomarina rhizosphaerae M1R2S28.</title>
        <authorList>
            <person name="Sun J.-Q."/>
            <person name="Li L.-F."/>
        </authorList>
    </citation>
    <scope>NUCLEOTIDE SEQUENCE</scope>
    <source>
        <strain evidence="2">M1R2S28</strain>
    </source>
</reference>
<feature type="transmembrane region" description="Helical" evidence="1">
    <location>
        <begin position="46"/>
        <end position="68"/>
    </location>
</feature>
<feature type="transmembrane region" description="Helical" evidence="1">
    <location>
        <begin position="7"/>
        <end position="26"/>
    </location>
</feature>
<dbReference type="RefSeq" id="WP_253617062.1">
    <property type="nucleotide sequence ID" value="NZ_JAMZDE010000001.1"/>
</dbReference>
<protein>
    <recommendedName>
        <fullName evidence="4">DUF3955 domain-containing protein</fullName>
    </recommendedName>
</protein>
<keyword evidence="1" id="KW-0472">Membrane</keyword>
<dbReference type="Proteomes" id="UP001139474">
    <property type="component" value="Unassembled WGS sequence"/>
</dbReference>
<evidence type="ECO:0000313" key="2">
    <source>
        <dbReference type="EMBL" id="MCP1338168.1"/>
    </source>
</evidence>
<comment type="caution">
    <text evidence="2">The sequence shown here is derived from an EMBL/GenBank/DDBJ whole genome shotgun (WGS) entry which is preliminary data.</text>
</comment>
<dbReference type="AlphaFoldDB" id="A0A9X2G0M6"/>
<sequence>MNKSKKLNWLYLIVAIVLLALTYHSWDTGHISYRGIRIFENEPLYWSTLTLGFLGGVYTLFLAVSGIFDYRKSHG</sequence>
<keyword evidence="1" id="KW-0812">Transmembrane</keyword>
<accession>A0A9X2G0M6</accession>
<keyword evidence="3" id="KW-1185">Reference proteome</keyword>